<feature type="compositionally biased region" description="Gly residues" evidence="1">
    <location>
        <begin position="410"/>
        <end position="419"/>
    </location>
</feature>
<feature type="region of interest" description="Disordered" evidence="1">
    <location>
        <begin position="86"/>
        <end position="440"/>
    </location>
</feature>
<sequence length="464" mass="47243">PRQCHRRRLRRLRLRLQCLECQGAHLHHPHRRLETCPVDHPKEEYVQRTRSISALANAYKGALLGDITKGAKLKKVTQINDRSAPIVGNEKKSSGPIAMGAPPVPGMLKSAGASAPPPPSGGNRDRASSDVGAAPPQLGGLFAGGMPKLRKSGGVKTGADEDSSYLGASGAPSRPVSSAPPRPPGAPPRPMSSAPPVPPLAPPMAPPPNPAVSALRNSVRPTPHTSSSSPAAPSKPKPPPIGKKPPMPPPSSRKPSGNLPPPPPSASPAPPAAPPLPPSSAPRPPPPPPSISAPPPPMSSAPSLAETAARNAFGRASPAAPPPPPPPGGFNATPPRSPAPAPPPPPPAAAPSPPRQSFATPSPPLAAPSPPPSAAPTRPHAGSISRSTMDASSYTLNGGSLKSPSLSQGASGGRMGGGRITIEDTRFKFQSDDTLPKPREFSGVTKMYRAGRGSTVPLDLSAFE</sequence>
<dbReference type="EMBL" id="CAIJEN010000002">
    <property type="protein sequence ID" value="CAD0082876.1"/>
    <property type="molecule type" value="Genomic_DNA"/>
</dbReference>
<accession>A0A9N8JBN1</accession>
<feature type="compositionally biased region" description="Polar residues" evidence="1">
    <location>
        <begin position="384"/>
        <end position="408"/>
    </location>
</feature>
<evidence type="ECO:0000259" key="2">
    <source>
        <dbReference type="PROSITE" id="PS51082"/>
    </source>
</evidence>
<dbReference type="AlphaFoldDB" id="A0A9N8JBN1"/>
<proteinExistence type="predicted"/>
<comment type="caution">
    <text evidence="3">The sequence shown here is derived from an EMBL/GenBank/DDBJ whole genome shotgun (WGS) entry which is preliminary data.</text>
</comment>
<organism evidence="3 4">
    <name type="scientific">Aureobasidium vineae</name>
    <dbReference type="NCBI Taxonomy" id="2773715"/>
    <lineage>
        <taxon>Eukaryota</taxon>
        <taxon>Fungi</taxon>
        <taxon>Dikarya</taxon>
        <taxon>Ascomycota</taxon>
        <taxon>Pezizomycotina</taxon>
        <taxon>Dothideomycetes</taxon>
        <taxon>Dothideomycetidae</taxon>
        <taxon>Dothideales</taxon>
        <taxon>Saccotheciaceae</taxon>
        <taxon>Aureobasidium</taxon>
    </lineage>
</organism>
<feature type="compositionally biased region" description="Basic and acidic residues" evidence="1">
    <location>
        <begin position="421"/>
        <end position="440"/>
    </location>
</feature>
<dbReference type="PROSITE" id="PS51082">
    <property type="entry name" value="WH2"/>
    <property type="match status" value="1"/>
</dbReference>
<keyword evidence="4" id="KW-1185">Reference proteome</keyword>
<feature type="compositionally biased region" description="Pro residues" evidence="1">
    <location>
        <begin position="178"/>
        <end position="210"/>
    </location>
</feature>
<feature type="compositionally biased region" description="Pro residues" evidence="1">
    <location>
        <begin position="319"/>
        <end position="328"/>
    </location>
</feature>
<evidence type="ECO:0000313" key="3">
    <source>
        <dbReference type="EMBL" id="CAD0082876.1"/>
    </source>
</evidence>
<dbReference type="PRINTS" id="PR01217">
    <property type="entry name" value="PRICHEXTENSN"/>
</dbReference>
<protein>
    <recommendedName>
        <fullName evidence="2">WH2 domain-containing protein</fullName>
    </recommendedName>
</protein>
<feature type="domain" description="WH2" evidence="2">
    <location>
        <begin position="59"/>
        <end position="76"/>
    </location>
</feature>
<reference evidence="3" key="1">
    <citation type="submission" date="2020-06" db="EMBL/GenBank/DDBJ databases">
        <authorList>
            <person name="Onetto C."/>
        </authorList>
    </citation>
    <scope>NUCLEOTIDE SEQUENCE</scope>
</reference>
<dbReference type="InterPro" id="IPR003124">
    <property type="entry name" value="WH2_dom"/>
</dbReference>
<dbReference type="Proteomes" id="UP000716446">
    <property type="component" value="Unassembled WGS sequence"/>
</dbReference>
<feature type="compositionally biased region" description="Pro residues" evidence="1">
    <location>
        <begin position="233"/>
        <end position="299"/>
    </location>
</feature>
<feature type="compositionally biased region" description="Low complexity" evidence="1">
    <location>
        <begin position="221"/>
        <end position="232"/>
    </location>
</feature>
<evidence type="ECO:0000256" key="1">
    <source>
        <dbReference type="SAM" id="MobiDB-lite"/>
    </source>
</evidence>
<gene>
    <name evidence="3" type="ORF">AWRI4619_LOCUS1443</name>
</gene>
<feature type="compositionally biased region" description="Pro residues" evidence="1">
    <location>
        <begin position="361"/>
        <end position="374"/>
    </location>
</feature>
<dbReference type="GO" id="GO:0003779">
    <property type="term" value="F:actin binding"/>
    <property type="evidence" value="ECO:0007669"/>
    <property type="project" value="InterPro"/>
</dbReference>
<evidence type="ECO:0000313" key="4">
    <source>
        <dbReference type="Proteomes" id="UP000716446"/>
    </source>
</evidence>
<dbReference type="Pfam" id="PF02205">
    <property type="entry name" value="WH2"/>
    <property type="match status" value="1"/>
</dbReference>
<feature type="compositionally biased region" description="Pro residues" evidence="1">
    <location>
        <begin position="335"/>
        <end position="354"/>
    </location>
</feature>
<name>A0A9N8JBN1_9PEZI</name>
<feature type="non-terminal residue" evidence="3">
    <location>
        <position position="464"/>
    </location>
</feature>
<feature type="compositionally biased region" description="Low complexity" evidence="1">
    <location>
        <begin position="167"/>
        <end position="177"/>
    </location>
</feature>